<dbReference type="HOGENOM" id="CLU_2581461_0_0_2"/>
<dbReference type="PATRIC" id="fig|1434115.4.peg.890"/>
<name>A0A0E3R9E9_METMZ</name>
<proteinExistence type="predicted"/>
<organism evidence="1 2">
    <name type="scientific">Methanosarcina mazei SarPi</name>
    <dbReference type="NCBI Taxonomy" id="1434115"/>
    <lineage>
        <taxon>Archaea</taxon>
        <taxon>Methanobacteriati</taxon>
        <taxon>Methanobacteriota</taxon>
        <taxon>Stenosarchaea group</taxon>
        <taxon>Methanomicrobia</taxon>
        <taxon>Methanosarcinales</taxon>
        <taxon>Methanosarcinaceae</taxon>
        <taxon>Methanosarcina</taxon>
    </lineage>
</organism>
<dbReference type="EMBL" id="CP009511">
    <property type="protein sequence ID" value="AKB60704.1"/>
    <property type="molecule type" value="Genomic_DNA"/>
</dbReference>
<reference evidence="1 2" key="1">
    <citation type="submission" date="2014-07" db="EMBL/GenBank/DDBJ databases">
        <title>Methanogenic archaea and the global carbon cycle.</title>
        <authorList>
            <person name="Henriksen J.R."/>
            <person name="Luke J."/>
            <person name="Reinhart S."/>
            <person name="Benedict M.N."/>
            <person name="Youngblut N.D."/>
            <person name="Metcalf M.E."/>
            <person name="Whitaker R.J."/>
            <person name="Metcalf W.W."/>
        </authorList>
    </citation>
    <scope>NUCLEOTIDE SEQUENCE [LARGE SCALE GENOMIC DNA]</scope>
    <source>
        <strain evidence="1 2">SarPi</strain>
    </source>
</reference>
<evidence type="ECO:0000313" key="1">
    <source>
        <dbReference type="EMBL" id="AKB60704.1"/>
    </source>
</evidence>
<evidence type="ECO:0000313" key="2">
    <source>
        <dbReference type="Proteomes" id="UP000033116"/>
    </source>
</evidence>
<accession>A0A0E3R9E9</accession>
<gene>
    <name evidence="1" type="ORF">MSMAP_0719</name>
</gene>
<dbReference type="Proteomes" id="UP000033116">
    <property type="component" value="Chromosome"/>
</dbReference>
<dbReference type="AlphaFoldDB" id="A0A0E3R9E9"/>
<sequence length="80" mass="9040">MISIDATGVSILVLMDLAREFRMSGRLEPQTLVSILVLMDLARELNEFQSSFLLCLVSILVLMDLAREYEIIIGGRKVRL</sequence>
<protein>
    <submittedName>
        <fullName evidence="1">Uncharacterized protein</fullName>
    </submittedName>
</protein>